<name>A0A3S2TYS9_9BACI</name>
<accession>A0A3S2TYS9</accession>
<dbReference type="PRINTS" id="PR00032">
    <property type="entry name" value="HTHARAC"/>
</dbReference>
<dbReference type="InterPro" id="IPR013096">
    <property type="entry name" value="Cupin_2"/>
</dbReference>
<dbReference type="Pfam" id="PF12833">
    <property type="entry name" value="HTH_18"/>
    <property type="match status" value="1"/>
</dbReference>
<evidence type="ECO:0000256" key="2">
    <source>
        <dbReference type="ARBA" id="ARBA00023125"/>
    </source>
</evidence>
<dbReference type="SUPFAM" id="SSF51215">
    <property type="entry name" value="Regulatory protein AraC"/>
    <property type="match status" value="1"/>
</dbReference>
<sequence length="299" mass="34506">MNSALEIFSDASERLNYNIPGFPLYARKGRLFYFDKYAAPSHWHSDLEFIVVLDGSMEYFVNGRTVCVEKGDGIFVNSKRIHYGYSNTMNDCHFIVVVIHPALLGEHTQAGKVYLEEKFGSNTEDYLLLTESVSWQREALNSLNDIYQEMQQNQNPLRLMAQVMSLCANIGVHIQQTPKNYLDDNSWETVWKMTNFIHEHYEDKITLDDIALAGNVCRSICCNLFNKYIEQTPNNYLIGYRIQKSCEMLKETNRSISEIAIACGFQSGSYFSYTFRKKMGYGPQDYRKQITIVNPDSIS</sequence>
<dbReference type="SMART" id="SM00342">
    <property type="entry name" value="HTH_ARAC"/>
    <property type="match status" value="1"/>
</dbReference>
<keyword evidence="2" id="KW-0238">DNA-binding</keyword>
<dbReference type="PANTHER" id="PTHR43280:SF28">
    <property type="entry name" value="HTH-TYPE TRANSCRIPTIONAL ACTIVATOR RHAS"/>
    <property type="match status" value="1"/>
</dbReference>
<dbReference type="PROSITE" id="PS01124">
    <property type="entry name" value="HTH_ARAC_FAMILY_2"/>
    <property type="match status" value="1"/>
</dbReference>
<dbReference type="PANTHER" id="PTHR43280">
    <property type="entry name" value="ARAC-FAMILY TRANSCRIPTIONAL REGULATOR"/>
    <property type="match status" value="1"/>
</dbReference>
<dbReference type="InterPro" id="IPR009057">
    <property type="entry name" value="Homeodomain-like_sf"/>
</dbReference>
<proteinExistence type="predicted"/>
<dbReference type="Gene3D" id="1.10.10.60">
    <property type="entry name" value="Homeodomain-like"/>
    <property type="match status" value="2"/>
</dbReference>
<reference evidence="5 6" key="1">
    <citation type="submission" date="2019-01" db="EMBL/GenBank/DDBJ databases">
        <title>Bacillus sp. M5HDSG1-1, whole genome shotgun sequence.</title>
        <authorList>
            <person name="Tuo L."/>
        </authorList>
    </citation>
    <scope>NUCLEOTIDE SEQUENCE [LARGE SCALE GENOMIC DNA]</scope>
    <source>
        <strain evidence="5 6">M5HDSG1-1</strain>
    </source>
</reference>
<gene>
    <name evidence="5" type="ORF">EM808_09080</name>
</gene>
<organism evidence="5 6">
    <name type="scientific">Niallia taxi</name>
    <dbReference type="NCBI Taxonomy" id="2499688"/>
    <lineage>
        <taxon>Bacteria</taxon>
        <taxon>Bacillati</taxon>
        <taxon>Bacillota</taxon>
        <taxon>Bacilli</taxon>
        <taxon>Bacillales</taxon>
        <taxon>Bacillaceae</taxon>
        <taxon>Niallia</taxon>
    </lineage>
</organism>
<dbReference type="AlphaFoldDB" id="A0A3S2TYS9"/>
<dbReference type="GO" id="GO:0043565">
    <property type="term" value="F:sequence-specific DNA binding"/>
    <property type="evidence" value="ECO:0007669"/>
    <property type="project" value="InterPro"/>
</dbReference>
<feature type="domain" description="HTH araC/xylS-type" evidence="4">
    <location>
        <begin position="191"/>
        <end position="289"/>
    </location>
</feature>
<dbReference type="InterPro" id="IPR014710">
    <property type="entry name" value="RmlC-like_jellyroll"/>
</dbReference>
<keyword evidence="6" id="KW-1185">Reference proteome</keyword>
<comment type="caution">
    <text evidence="5">The sequence shown here is derived from an EMBL/GenBank/DDBJ whole genome shotgun (WGS) entry which is preliminary data.</text>
</comment>
<evidence type="ECO:0000313" key="5">
    <source>
        <dbReference type="EMBL" id="RVT65628.1"/>
    </source>
</evidence>
<dbReference type="Gene3D" id="2.60.120.10">
    <property type="entry name" value="Jelly Rolls"/>
    <property type="match status" value="1"/>
</dbReference>
<evidence type="ECO:0000256" key="1">
    <source>
        <dbReference type="ARBA" id="ARBA00023015"/>
    </source>
</evidence>
<dbReference type="InterPro" id="IPR020449">
    <property type="entry name" value="Tscrpt_reg_AraC-type_HTH"/>
</dbReference>
<dbReference type="InterPro" id="IPR037923">
    <property type="entry name" value="HTH-like"/>
</dbReference>
<evidence type="ECO:0000313" key="6">
    <source>
        <dbReference type="Proteomes" id="UP000288024"/>
    </source>
</evidence>
<dbReference type="Proteomes" id="UP000288024">
    <property type="component" value="Unassembled WGS sequence"/>
</dbReference>
<keyword evidence="3" id="KW-0804">Transcription</keyword>
<dbReference type="Pfam" id="PF07883">
    <property type="entry name" value="Cupin_2"/>
    <property type="match status" value="1"/>
</dbReference>
<dbReference type="RefSeq" id="WP_127737846.1">
    <property type="nucleotide sequence ID" value="NZ_RZTZ01000002.1"/>
</dbReference>
<keyword evidence="1" id="KW-0805">Transcription regulation</keyword>
<dbReference type="InterPro" id="IPR018060">
    <property type="entry name" value="HTH_AraC"/>
</dbReference>
<evidence type="ECO:0000259" key="4">
    <source>
        <dbReference type="PROSITE" id="PS01124"/>
    </source>
</evidence>
<evidence type="ECO:0000256" key="3">
    <source>
        <dbReference type="ARBA" id="ARBA00023163"/>
    </source>
</evidence>
<dbReference type="EMBL" id="RZTZ01000002">
    <property type="protein sequence ID" value="RVT65628.1"/>
    <property type="molecule type" value="Genomic_DNA"/>
</dbReference>
<dbReference type="CDD" id="cd02209">
    <property type="entry name" value="cupin_XRE_C"/>
    <property type="match status" value="1"/>
</dbReference>
<dbReference type="SUPFAM" id="SSF46689">
    <property type="entry name" value="Homeodomain-like"/>
    <property type="match status" value="2"/>
</dbReference>
<protein>
    <submittedName>
        <fullName evidence="5">AraC family transcriptional regulator</fullName>
    </submittedName>
</protein>
<dbReference type="GO" id="GO:0003700">
    <property type="term" value="F:DNA-binding transcription factor activity"/>
    <property type="evidence" value="ECO:0007669"/>
    <property type="project" value="InterPro"/>
</dbReference>